<proteinExistence type="predicted"/>
<evidence type="ECO:0000313" key="1">
    <source>
        <dbReference type="EMBL" id="RIJ26389.1"/>
    </source>
</evidence>
<dbReference type="Proteomes" id="UP000266385">
    <property type="component" value="Unassembled WGS sequence"/>
</dbReference>
<dbReference type="PANTHER" id="PTHR41532:SF1">
    <property type="entry name" value="FIXS PROTEIN"/>
    <property type="match status" value="1"/>
</dbReference>
<dbReference type="Pfam" id="PF03597">
    <property type="entry name" value="FixS"/>
    <property type="match status" value="1"/>
</dbReference>
<dbReference type="NCBIfam" id="TIGR00847">
    <property type="entry name" value="ccoS"/>
    <property type="match status" value="1"/>
</dbReference>
<comment type="caution">
    <text evidence="1">The sequence shown here is derived from an EMBL/GenBank/DDBJ whole genome shotgun (WGS) entry which is preliminary data.</text>
</comment>
<dbReference type="InterPro" id="IPR004714">
    <property type="entry name" value="Cyt_oxidase_maturation_cbb3"/>
</dbReference>
<dbReference type="EMBL" id="QWFX01000016">
    <property type="protein sequence ID" value="RIJ26389.1"/>
    <property type="molecule type" value="Genomic_DNA"/>
</dbReference>
<evidence type="ECO:0000313" key="2">
    <source>
        <dbReference type="Proteomes" id="UP000266385"/>
    </source>
</evidence>
<gene>
    <name evidence="1" type="primary">ccoS</name>
    <name evidence="1" type="ORF">D1223_15490</name>
</gene>
<sequence>MTGLIYLIPLALLLGATGLGAFLWAVNSGQFDDPEGASQRILIDEDHPL</sequence>
<reference evidence="1 2" key="1">
    <citation type="submission" date="2018-08" db="EMBL/GenBank/DDBJ databases">
        <title>Henriciella mobilis sp. nov., isolated from seawater.</title>
        <authorList>
            <person name="Cheng H."/>
            <person name="Wu Y.-H."/>
            <person name="Xu X.-W."/>
            <person name="Guo L.-L."/>
        </authorList>
    </citation>
    <scope>NUCLEOTIDE SEQUENCE [LARGE SCALE GENOMIC DNA]</scope>
    <source>
        <strain evidence="1 2">JN25</strain>
    </source>
</reference>
<dbReference type="AlphaFoldDB" id="A0A399RA46"/>
<organism evidence="1 2">
    <name type="scientific">Henriciella mobilis</name>
    <dbReference type="NCBI Taxonomy" id="2305467"/>
    <lineage>
        <taxon>Bacteria</taxon>
        <taxon>Pseudomonadati</taxon>
        <taxon>Pseudomonadota</taxon>
        <taxon>Alphaproteobacteria</taxon>
        <taxon>Hyphomonadales</taxon>
        <taxon>Hyphomonadaceae</taxon>
        <taxon>Henriciella</taxon>
    </lineage>
</organism>
<accession>A0A399RA46</accession>
<name>A0A399RA46_9PROT</name>
<dbReference type="RefSeq" id="WP_119377352.1">
    <property type="nucleotide sequence ID" value="NZ_QWFX01000016.1"/>
</dbReference>
<protein>
    <submittedName>
        <fullName evidence="1">Cbb3-type cytochrome oxidase assembly protein CcoS</fullName>
    </submittedName>
</protein>
<keyword evidence="2" id="KW-1185">Reference proteome</keyword>
<dbReference type="PANTHER" id="PTHR41532">
    <property type="entry name" value="FIXS PROTEIN"/>
    <property type="match status" value="1"/>
</dbReference>